<evidence type="ECO:0000313" key="3">
    <source>
        <dbReference type="EMBL" id="CAD7228344.1"/>
    </source>
</evidence>
<evidence type="ECO:0000256" key="2">
    <source>
        <dbReference type="SAM" id="Phobius"/>
    </source>
</evidence>
<feature type="transmembrane region" description="Helical" evidence="2">
    <location>
        <begin position="126"/>
        <end position="148"/>
    </location>
</feature>
<keyword evidence="2" id="KW-0812">Transmembrane</keyword>
<organism evidence="3">
    <name type="scientific">Cyprideis torosa</name>
    <dbReference type="NCBI Taxonomy" id="163714"/>
    <lineage>
        <taxon>Eukaryota</taxon>
        <taxon>Metazoa</taxon>
        <taxon>Ecdysozoa</taxon>
        <taxon>Arthropoda</taxon>
        <taxon>Crustacea</taxon>
        <taxon>Oligostraca</taxon>
        <taxon>Ostracoda</taxon>
        <taxon>Podocopa</taxon>
        <taxon>Podocopida</taxon>
        <taxon>Cytherocopina</taxon>
        <taxon>Cytheroidea</taxon>
        <taxon>Cytherideidae</taxon>
        <taxon>Cyprideis</taxon>
    </lineage>
</organism>
<dbReference type="AlphaFoldDB" id="A0A7R8ZQD0"/>
<dbReference type="EMBL" id="OB661492">
    <property type="protein sequence ID" value="CAD7228344.1"/>
    <property type="molecule type" value="Genomic_DNA"/>
</dbReference>
<sequence length="235" mass="25031">MPAASNQFPSALDDRCAQSRFPVAPTHALSPPPKPPRLYVIPLPSDPRPQSTSAQHHRPSVSSCASSRNSLSSSRITSSRALKQIRRHELLSRVILGIGILLTSIGIVTTALGIYSATTQSAAGRFYLSFGIPGGLTSVVTGVAAFKTGQELDSSRLARGFQLIASLSLLATCSLVALSVLAILQRDSNIVGAIGGAILFLSIMDSVTHVLALLLVCLDHRNWRQDTFIHIVTQQ</sequence>
<protein>
    <submittedName>
        <fullName evidence="3">Uncharacterized protein</fullName>
    </submittedName>
</protein>
<evidence type="ECO:0000256" key="1">
    <source>
        <dbReference type="SAM" id="MobiDB-lite"/>
    </source>
</evidence>
<name>A0A7R8ZQD0_9CRUS</name>
<proteinExistence type="predicted"/>
<feature type="region of interest" description="Disordered" evidence="1">
    <location>
        <begin position="22"/>
        <end position="72"/>
    </location>
</feature>
<feature type="transmembrane region" description="Helical" evidence="2">
    <location>
        <begin position="190"/>
        <end position="218"/>
    </location>
</feature>
<feature type="transmembrane region" description="Helical" evidence="2">
    <location>
        <begin position="90"/>
        <end position="114"/>
    </location>
</feature>
<keyword evidence="2" id="KW-1133">Transmembrane helix</keyword>
<feature type="transmembrane region" description="Helical" evidence="2">
    <location>
        <begin position="160"/>
        <end position="184"/>
    </location>
</feature>
<feature type="compositionally biased region" description="Low complexity" evidence="1">
    <location>
        <begin position="60"/>
        <end position="72"/>
    </location>
</feature>
<gene>
    <name evidence="3" type="ORF">CTOB1V02_LOCUS6230</name>
</gene>
<reference evidence="3" key="1">
    <citation type="submission" date="2020-11" db="EMBL/GenBank/DDBJ databases">
        <authorList>
            <person name="Tran Van P."/>
        </authorList>
    </citation>
    <scope>NUCLEOTIDE SEQUENCE</scope>
</reference>
<keyword evidence="2" id="KW-0472">Membrane</keyword>
<accession>A0A7R8ZQD0</accession>